<keyword evidence="13" id="KW-0539">Nucleus</keyword>
<keyword evidence="7" id="KW-0677">Repeat</keyword>
<dbReference type="KEGG" id="ccin:107267743"/>
<dbReference type="Pfam" id="PF13424">
    <property type="entry name" value="TPR_12"/>
    <property type="match status" value="1"/>
</dbReference>
<proteinExistence type="inferred from homology"/>
<feature type="coiled-coil region" evidence="16">
    <location>
        <begin position="36"/>
        <end position="63"/>
    </location>
</feature>
<gene>
    <name evidence="19" type="primary">LOC107267743</name>
</gene>
<dbReference type="PRINTS" id="PR01415">
    <property type="entry name" value="ANKYRIN"/>
</dbReference>
<dbReference type="GO" id="GO:0000724">
    <property type="term" value="P:double-strand break repair via homologous recombination"/>
    <property type="evidence" value="ECO:0007669"/>
    <property type="project" value="TreeGrafter"/>
</dbReference>
<keyword evidence="10" id="KW-0156">Chromatin regulator</keyword>
<dbReference type="GeneID" id="107267743"/>
<evidence type="ECO:0000256" key="13">
    <source>
        <dbReference type="ARBA" id="ARBA00023242"/>
    </source>
</evidence>
<evidence type="ECO:0000256" key="9">
    <source>
        <dbReference type="ARBA" id="ARBA00022803"/>
    </source>
</evidence>
<dbReference type="Gene3D" id="1.25.40.20">
    <property type="entry name" value="Ankyrin repeat-containing domain"/>
    <property type="match status" value="1"/>
</dbReference>
<comment type="similarity">
    <text evidence="3">Belongs to the Tonsoku family.</text>
</comment>
<evidence type="ECO:0000256" key="10">
    <source>
        <dbReference type="ARBA" id="ARBA00022853"/>
    </source>
</evidence>
<feature type="compositionally biased region" description="Low complexity" evidence="17">
    <location>
        <begin position="782"/>
        <end position="794"/>
    </location>
</feature>
<dbReference type="InterPro" id="IPR036770">
    <property type="entry name" value="Ankyrin_rpt-contain_sf"/>
</dbReference>
<keyword evidence="11 14" id="KW-0040">ANK repeat</keyword>
<keyword evidence="5" id="KW-0158">Chromosome</keyword>
<feature type="compositionally biased region" description="Basic and acidic residues" evidence="17">
    <location>
        <begin position="762"/>
        <end position="774"/>
    </location>
</feature>
<protein>
    <recommendedName>
        <fullName evidence="4">Tonsoku-like protein</fullName>
    </recommendedName>
</protein>
<dbReference type="SMART" id="SM00028">
    <property type="entry name" value="TPR"/>
    <property type="match status" value="5"/>
</dbReference>
<dbReference type="InterPro" id="IPR019734">
    <property type="entry name" value="TPR_rpt"/>
</dbReference>
<evidence type="ECO:0000256" key="11">
    <source>
        <dbReference type="ARBA" id="ARBA00023043"/>
    </source>
</evidence>
<keyword evidence="18" id="KW-1185">Reference proteome</keyword>
<evidence type="ECO:0000256" key="4">
    <source>
        <dbReference type="ARBA" id="ARBA00017829"/>
    </source>
</evidence>
<dbReference type="InterPro" id="IPR052311">
    <property type="entry name" value="MMS22L-TONSL_complex_comp"/>
</dbReference>
<dbReference type="RefSeq" id="XP_015595253.1">
    <property type="nucleotide sequence ID" value="XM_015739767.2"/>
</dbReference>
<dbReference type="Gene3D" id="1.25.40.10">
    <property type="entry name" value="Tetratricopeptide repeat domain"/>
    <property type="match status" value="2"/>
</dbReference>
<organism evidence="18 19">
    <name type="scientific">Cephus cinctus</name>
    <name type="common">Wheat stem sawfly</name>
    <dbReference type="NCBI Taxonomy" id="211228"/>
    <lineage>
        <taxon>Eukaryota</taxon>
        <taxon>Metazoa</taxon>
        <taxon>Ecdysozoa</taxon>
        <taxon>Arthropoda</taxon>
        <taxon>Hexapoda</taxon>
        <taxon>Insecta</taxon>
        <taxon>Pterygota</taxon>
        <taxon>Neoptera</taxon>
        <taxon>Endopterygota</taxon>
        <taxon>Hymenoptera</taxon>
        <taxon>Cephoidea</taxon>
        <taxon>Cephidae</taxon>
        <taxon>Cephus</taxon>
    </lineage>
</organism>
<reference evidence="19" key="1">
    <citation type="submission" date="2025-08" db="UniProtKB">
        <authorList>
            <consortium name="RefSeq"/>
        </authorList>
    </citation>
    <scope>IDENTIFICATION</scope>
</reference>
<dbReference type="GO" id="GO:0043596">
    <property type="term" value="C:nuclear replication fork"/>
    <property type="evidence" value="ECO:0007669"/>
    <property type="project" value="TreeGrafter"/>
</dbReference>
<dbReference type="PANTHER" id="PTHR46358">
    <property type="entry name" value="TONSOKU-LIKE PROTEIN"/>
    <property type="match status" value="1"/>
</dbReference>
<feature type="region of interest" description="Disordered" evidence="17">
    <location>
        <begin position="737"/>
        <end position="845"/>
    </location>
</feature>
<dbReference type="GO" id="GO:0031297">
    <property type="term" value="P:replication fork processing"/>
    <property type="evidence" value="ECO:0007669"/>
    <property type="project" value="TreeGrafter"/>
</dbReference>
<dbReference type="SUPFAM" id="SSF52047">
    <property type="entry name" value="RNI-like"/>
    <property type="match status" value="1"/>
</dbReference>
<dbReference type="Pfam" id="PF12796">
    <property type="entry name" value="Ank_2"/>
    <property type="match status" value="1"/>
</dbReference>
<evidence type="ECO:0000256" key="8">
    <source>
        <dbReference type="ARBA" id="ARBA00022763"/>
    </source>
</evidence>
<dbReference type="Pfam" id="PF13516">
    <property type="entry name" value="LRR_6"/>
    <property type="match status" value="2"/>
</dbReference>
<feature type="compositionally biased region" description="Basic residues" evidence="17">
    <location>
        <begin position="802"/>
        <end position="811"/>
    </location>
</feature>
<dbReference type="InterPro" id="IPR011990">
    <property type="entry name" value="TPR-like_helical_dom_sf"/>
</dbReference>
<evidence type="ECO:0000256" key="14">
    <source>
        <dbReference type="PROSITE-ProRule" id="PRU00023"/>
    </source>
</evidence>
<feature type="repeat" description="ANK" evidence="14">
    <location>
        <begin position="507"/>
        <end position="539"/>
    </location>
</feature>
<dbReference type="PROSITE" id="PS50005">
    <property type="entry name" value="TPR"/>
    <property type="match status" value="1"/>
</dbReference>
<evidence type="ECO:0000256" key="6">
    <source>
        <dbReference type="ARBA" id="ARBA00022614"/>
    </source>
</evidence>
<dbReference type="Gene3D" id="3.80.10.10">
    <property type="entry name" value="Ribonuclease Inhibitor"/>
    <property type="match status" value="2"/>
</dbReference>
<evidence type="ECO:0000256" key="15">
    <source>
        <dbReference type="PROSITE-ProRule" id="PRU00339"/>
    </source>
</evidence>
<evidence type="ECO:0000313" key="19">
    <source>
        <dbReference type="RefSeq" id="XP_015595253.1"/>
    </source>
</evidence>
<dbReference type="AlphaFoldDB" id="A0AAJ7FJT1"/>
<feature type="repeat" description="TPR" evidence="15">
    <location>
        <begin position="23"/>
        <end position="56"/>
    </location>
</feature>
<dbReference type="InterPro" id="IPR032675">
    <property type="entry name" value="LRR_dom_sf"/>
</dbReference>
<comment type="subcellular location">
    <subcellularLocation>
        <location evidence="2">Chromosome</location>
    </subcellularLocation>
    <subcellularLocation>
        <location evidence="1">Nucleus</location>
    </subcellularLocation>
</comment>
<dbReference type="SUPFAM" id="SSF48403">
    <property type="entry name" value="Ankyrin repeat"/>
    <property type="match status" value="1"/>
</dbReference>
<evidence type="ECO:0000256" key="17">
    <source>
        <dbReference type="SAM" id="MobiDB-lite"/>
    </source>
</evidence>
<evidence type="ECO:0000256" key="5">
    <source>
        <dbReference type="ARBA" id="ARBA00022454"/>
    </source>
</evidence>
<evidence type="ECO:0000256" key="2">
    <source>
        <dbReference type="ARBA" id="ARBA00004286"/>
    </source>
</evidence>
<dbReference type="Pfam" id="PF13181">
    <property type="entry name" value="TPR_8"/>
    <property type="match status" value="1"/>
</dbReference>
<feature type="repeat" description="ANK" evidence="14">
    <location>
        <begin position="576"/>
        <end position="608"/>
    </location>
</feature>
<accession>A0AAJ7FJT1</accession>
<dbReference type="SMART" id="SM00248">
    <property type="entry name" value="ANK"/>
    <property type="match status" value="3"/>
</dbReference>
<evidence type="ECO:0000256" key="7">
    <source>
        <dbReference type="ARBA" id="ARBA00022737"/>
    </source>
</evidence>
<name>A0AAJ7FJT1_CEPCN</name>
<dbReference type="InterPro" id="IPR001611">
    <property type="entry name" value="Leu-rich_rpt"/>
</dbReference>
<keyword evidence="6" id="KW-0433">Leucine-rich repeat</keyword>
<evidence type="ECO:0000256" key="12">
    <source>
        <dbReference type="ARBA" id="ARBA00023204"/>
    </source>
</evidence>
<dbReference type="Pfam" id="PF13857">
    <property type="entry name" value="Ank_5"/>
    <property type="match status" value="1"/>
</dbReference>
<keyword evidence="9 15" id="KW-0802">TPR repeat</keyword>
<feature type="compositionally biased region" description="Low complexity" evidence="17">
    <location>
        <begin position="822"/>
        <end position="838"/>
    </location>
</feature>
<dbReference type="Proteomes" id="UP000694920">
    <property type="component" value="Unplaced"/>
</dbReference>
<dbReference type="PROSITE" id="PS50297">
    <property type="entry name" value="ANK_REP_REGION"/>
    <property type="match status" value="3"/>
</dbReference>
<dbReference type="InterPro" id="IPR002110">
    <property type="entry name" value="Ankyrin_rpt"/>
</dbReference>
<dbReference type="GO" id="GO:0006325">
    <property type="term" value="P:chromatin organization"/>
    <property type="evidence" value="ECO:0007669"/>
    <property type="project" value="UniProtKB-KW"/>
</dbReference>
<sequence>MNVTKLLKRKRWAQRVGNVKVLAEVVKELGDIYFETERLEEALQEYMEQLELCETLNDKLNCAVAHRMIGEVYVKLGDYEQALVHQNLYLDGAQETENLLEQQRAYATLGRIYFCLAESLPEGNDNKQEALLSSKKAYTKSIRICQKLEDTDIKMEEIMLMRARLLLNLGLILEGQGEQNKGIKLIENAAELCTIHKFHEDLHRTHIALGALYERQGNIELAIEYIDKAINTIDPIMKAEASLTKAEILLRIGKWQEARKILVSLYTSNIQAETIRQQIDKLLRIAVTLCRTEESLDVEVDVKTRQKHYEVLGDAAVAAKAYEKAIDYYREMLACAERTGEDVSAALVSLSRTLRDAGRCAEAVIFARRELELCSTSREMCQSALYLAEILTAANFPDSEIREAYELARSEAKKCDSPQQEATVLKEILEYLVKTEKLDEAEDLKLKLNLLDVKCESDSEDEPETPDIGLDICLEDLSDVEDQLPKNTNSRNNRRLQRGIVVKRNEKGETQLHVACINGNVTNVEKLLEGGHPTNVKDNCGWTPLHEAANHGHIEIAELLLKAGADVNDPGGALCCGVTPLHDAAVCGNFSMMSLLLKHNADASLRTTQGETVLDCLVGWRNRVEDLSPSEQAEYEKLKKKLSVIVPPSSERPDTVSTSSKSAWHELLDEEQEEEYERPKKISAGEDYKRTIANLRNRGGVTAMASRPSETQKITAPLLDSEQLLIDDWLEDDMREESTSRTHYSDNLPNFSKRKSSNSISDQDKNTKRQRLESEDSNDAVSLLDDNSCDSNSSEIVSISNRTKRPGKNRSRQVSLLTAGFTRDSTSRTPSPMTSSTSQHLPQQSSRSVLINLQVSVDHKIFDMKIKLPEQENKTIANITDDIKKKFEDCTGCQVNMNLTTINGDSLSPDATMDSLIANGNTFVLKSQVIDMQIPPIVERYKVVCSTLNIGVQDSMIKCLRICENTSTVRLNPNETLPEELTPFLKSLEYQKPLQVLHLSGITLFHFGDLLNSSLMQLISLQELHMRGCDIDYNCLFQIDKLPLQLKILDLSYNILGSESEGKLYQLLAPLKCLQTLNLCSCELQDLPYAITSNALVNLDVSWNNLGGEGVDKFLQRQMLSLNLSNTLERNKSPVITVLLNNFATSLYTLESLELACCHIQDSDVDNILSKCPNLARLVLNGNSNLTKCSVIAALKHVPTLTYIDISGCTEISDEPEPEVTIQNPEVCTLMISMEPKVQSSWLVLWKDSGIVKSLPYNVAIFKSIL</sequence>
<evidence type="ECO:0000256" key="16">
    <source>
        <dbReference type="SAM" id="Coils"/>
    </source>
</evidence>
<keyword evidence="16" id="KW-0175">Coiled coil</keyword>
<evidence type="ECO:0000256" key="3">
    <source>
        <dbReference type="ARBA" id="ARBA00010999"/>
    </source>
</evidence>
<feature type="repeat" description="ANK" evidence="14">
    <location>
        <begin position="540"/>
        <end position="572"/>
    </location>
</feature>
<keyword evidence="12" id="KW-0234">DNA repair</keyword>
<keyword evidence="8" id="KW-0227">DNA damage</keyword>
<dbReference type="PROSITE" id="PS50088">
    <property type="entry name" value="ANK_REPEAT"/>
    <property type="match status" value="3"/>
</dbReference>
<dbReference type="PANTHER" id="PTHR46358:SF1">
    <property type="entry name" value="TONSOKU-LIKE PROTEIN"/>
    <property type="match status" value="1"/>
</dbReference>
<evidence type="ECO:0000313" key="18">
    <source>
        <dbReference type="Proteomes" id="UP000694920"/>
    </source>
</evidence>
<evidence type="ECO:0000256" key="1">
    <source>
        <dbReference type="ARBA" id="ARBA00004123"/>
    </source>
</evidence>
<dbReference type="SUPFAM" id="SSF48452">
    <property type="entry name" value="TPR-like"/>
    <property type="match status" value="2"/>
</dbReference>